<keyword evidence="4" id="KW-1185">Reference proteome</keyword>
<proteinExistence type="predicted"/>
<accession>A0ABD0ZC85</accession>
<keyword evidence="2" id="KW-0732">Signal</keyword>
<protein>
    <recommendedName>
        <fullName evidence="5">Protein osiris 12</fullName>
    </recommendedName>
</protein>
<reference evidence="3 4" key="1">
    <citation type="submission" date="2024-07" db="EMBL/GenBank/DDBJ databases">
        <title>Chromosome-level genome assembly of the water stick insect Ranatra chinensis (Heteroptera: Nepidae).</title>
        <authorList>
            <person name="Liu X."/>
        </authorList>
    </citation>
    <scope>NUCLEOTIDE SEQUENCE [LARGE SCALE GENOMIC DNA]</scope>
    <source>
        <strain evidence="3">Cailab_2021Rc</strain>
        <tissue evidence="3">Muscle</tissue>
    </source>
</reference>
<keyword evidence="1" id="KW-0812">Transmembrane</keyword>
<dbReference type="PANTHER" id="PTHR21879:SF24">
    <property type="entry name" value="OSIRIS 10B"/>
    <property type="match status" value="1"/>
</dbReference>
<sequence>MLWLLVTSAMCLAAARGQDTVGVLYKSLEKCSRGAELGHCLRVKAVTLLDRALSLQTPLRITEFVSLGRDPTDRETAPPPQSENQLEASLLPLDSEKKNDVLDDMIADRLTTFLKTRTLQFSLPADLIEGNIANGRKKKGKGGMLMMAAMAMGGMMLQMVMGKIAMVAGKALLVGKMALLLSAIIGLKKLLGSSSGGDSHQVVYATESHSGGGGWSRALEMAYRAHANDQANSTTPD</sequence>
<evidence type="ECO:0008006" key="5">
    <source>
        <dbReference type="Google" id="ProtNLM"/>
    </source>
</evidence>
<evidence type="ECO:0000256" key="1">
    <source>
        <dbReference type="SAM" id="Phobius"/>
    </source>
</evidence>
<dbReference type="EMBL" id="JBFDAA010000004">
    <property type="protein sequence ID" value="KAL1137699.1"/>
    <property type="molecule type" value="Genomic_DNA"/>
</dbReference>
<feature type="transmembrane region" description="Helical" evidence="1">
    <location>
        <begin position="142"/>
        <end position="160"/>
    </location>
</feature>
<name>A0ABD0ZC85_9HEMI</name>
<evidence type="ECO:0000313" key="4">
    <source>
        <dbReference type="Proteomes" id="UP001558652"/>
    </source>
</evidence>
<dbReference type="AlphaFoldDB" id="A0ABD0ZC85"/>
<feature type="signal peptide" evidence="2">
    <location>
        <begin position="1"/>
        <end position="17"/>
    </location>
</feature>
<feature type="chain" id="PRO_5044744147" description="Protein osiris 12" evidence="2">
    <location>
        <begin position="18"/>
        <end position="237"/>
    </location>
</feature>
<keyword evidence="1" id="KW-1133">Transmembrane helix</keyword>
<dbReference type="Proteomes" id="UP001558652">
    <property type="component" value="Unassembled WGS sequence"/>
</dbReference>
<organism evidence="3 4">
    <name type="scientific">Ranatra chinensis</name>
    <dbReference type="NCBI Taxonomy" id="642074"/>
    <lineage>
        <taxon>Eukaryota</taxon>
        <taxon>Metazoa</taxon>
        <taxon>Ecdysozoa</taxon>
        <taxon>Arthropoda</taxon>
        <taxon>Hexapoda</taxon>
        <taxon>Insecta</taxon>
        <taxon>Pterygota</taxon>
        <taxon>Neoptera</taxon>
        <taxon>Paraneoptera</taxon>
        <taxon>Hemiptera</taxon>
        <taxon>Heteroptera</taxon>
        <taxon>Panheteroptera</taxon>
        <taxon>Nepomorpha</taxon>
        <taxon>Nepidae</taxon>
        <taxon>Ranatrinae</taxon>
        <taxon>Ranatra</taxon>
    </lineage>
</organism>
<dbReference type="InterPro" id="IPR012464">
    <property type="entry name" value="DUF1676"/>
</dbReference>
<keyword evidence="1" id="KW-0472">Membrane</keyword>
<evidence type="ECO:0000313" key="3">
    <source>
        <dbReference type="EMBL" id="KAL1137699.1"/>
    </source>
</evidence>
<comment type="caution">
    <text evidence="3">The sequence shown here is derived from an EMBL/GenBank/DDBJ whole genome shotgun (WGS) entry which is preliminary data.</text>
</comment>
<dbReference type="PANTHER" id="PTHR21879">
    <property type="entry name" value="FI03362P-RELATED-RELATED"/>
    <property type="match status" value="1"/>
</dbReference>
<dbReference type="Pfam" id="PF07898">
    <property type="entry name" value="DUF1676"/>
    <property type="match status" value="1"/>
</dbReference>
<gene>
    <name evidence="3" type="ORF">AAG570_009395</name>
</gene>
<evidence type="ECO:0000256" key="2">
    <source>
        <dbReference type="SAM" id="SignalP"/>
    </source>
</evidence>